<dbReference type="Proteomes" id="UP000887575">
    <property type="component" value="Unassembled WGS sequence"/>
</dbReference>
<dbReference type="Gene3D" id="1.10.150.340">
    <property type="entry name" value="Pyrimidine 5'-nucleotidase (UMPH-1), N-terminal domain"/>
    <property type="match status" value="1"/>
</dbReference>
<evidence type="ECO:0000313" key="6">
    <source>
        <dbReference type="WBParaSite" id="MBELARI_LOCUS15693"/>
    </source>
</evidence>
<accession>A0AAF3EPU7</accession>
<evidence type="ECO:0000313" key="5">
    <source>
        <dbReference type="Proteomes" id="UP000887575"/>
    </source>
</evidence>
<keyword evidence="3" id="KW-0378">Hydrolase</keyword>
<reference evidence="6" key="1">
    <citation type="submission" date="2024-02" db="UniProtKB">
        <authorList>
            <consortium name="WormBaseParasite"/>
        </authorList>
    </citation>
    <scope>IDENTIFICATION</scope>
</reference>
<dbReference type="InterPro" id="IPR036412">
    <property type="entry name" value="HAD-like_sf"/>
</dbReference>
<dbReference type="GO" id="GO:0000166">
    <property type="term" value="F:nucleotide binding"/>
    <property type="evidence" value="ECO:0007669"/>
    <property type="project" value="UniProtKB-KW"/>
</dbReference>
<keyword evidence="2" id="KW-0547">Nucleotide-binding</keyword>
<dbReference type="GO" id="GO:0000287">
    <property type="term" value="F:magnesium ion binding"/>
    <property type="evidence" value="ECO:0007669"/>
    <property type="project" value="InterPro"/>
</dbReference>
<keyword evidence="5" id="KW-1185">Reference proteome</keyword>
<dbReference type="AlphaFoldDB" id="A0AAF3EPU7"/>
<evidence type="ECO:0000256" key="2">
    <source>
        <dbReference type="ARBA" id="ARBA00022741"/>
    </source>
</evidence>
<dbReference type="Pfam" id="PF05822">
    <property type="entry name" value="UMPH-1"/>
    <property type="match status" value="1"/>
</dbReference>
<evidence type="ECO:0008006" key="7">
    <source>
        <dbReference type="Google" id="ProtNLM"/>
    </source>
</evidence>
<dbReference type="GO" id="GO:0005737">
    <property type="term" value="C:cytoplasm"/>
    <property type="evidence" value="ECO:0007669"/>
    <property type="project" value="InterPro"/>
</dbReference>
<dbReference type="GO" id="GO:0008253">
    <property type="term" value="F:5'-nucleotidase activity"/>
    <property type="evidence" value="ECO:0007669"/>
    <property type="project" value="InterPro"/>
</dbReference>
<dbReference type="PANTHER" id="PTHR13045">
    <property type="entry name" value="5'-NUCLEOTIDASE"/>
    <property type="match status" value="1"/>
</dbReference>
<dbReference type="WBParaSite" id="MBELARI_LOCUS15693">
    <property type="protein sequence ID" value="MBELARI_LOCUS15693"/>
    <property type="gene ID" value="MBELARI_LOCUS15693"/>
</dbReference>
<dbReference type="PANTHER" id="PTHR13045:SF0">
    <property type="entry name" value="7-METHYLGUANOSINE PHOSPHATE-SPECIFIC 5'-NUCLEOTIDASE"/>
    <property type="match status" value="1"/>
</dbReference>
<proteinExistence type="predicted"/>
<keyword evidence="1" id="KW-0479">Metal-binding</keyword>
<evidence type="ECO:0000256" key="1">
    <source>
        <dbReference type="ARBA" id="ARBA00022723"/>
    </source>
</evidence>
<dbReference type="SUPFAM" id="SSF56784">
    <property type="entry name" value="HAD-like"/>
    <property type="match status" value="1"/>
</dbReference>
<evidence type="ECO:0000256" key="3">
    <source>
        <dbReference type="ARBA" id="ARBA00022801"/>
    </source>
</evidence>
<dbReference type="InterPro" id="IPR006434">
    <property type="entry name" value="Pyrimidine_nucleotidase_eu"/>
</dbReference>
<sequence>MDSTELLYKLLSNSRVKCSDLTSVQEKLAKIQNDGPNELLILSDFDYTATKAFDENGRRCWPTLGVFEILLNQMEGGLSEELKNVFTRYTPIELDPNLCDEEKTPHMIECWTQLHNIILSSGFDRIERWIQGMGSILVKSKHSNLPFFDKLWKCYRDSSKYIDYC</sequence>
<keyword evidence="4" id="KW-0460">Magnesium</keyword>
<name>A0AAF3EPU7_9BILA</name>
<protein>
    <recommendedName>
        <fullName evidence="7">5'-nucleotidase</fullName>
    </recommendedName>
</protein>
<organism evidence="5 6">
    <name type="scientific">Mesorhabditis belari</name>
    <dbReference type="NCBI Taxonomy" id="2138241"/>
    <lineage>
        <taxon>Eukaryota</taxon>
        <taxon>Metazoa</taxon>
        <taxon>Ecdysozoa</taxon>
        <taxon>Nematoda</taxon>
        <taxon>Chromadorea</taxon>
        <taxon>Rhabditida</taxon>
        <taxon>Rhabditina</taxon>
        <taxon>Rhabditomorpha</taxon>
        <taxon>Rhabditoidea</taxon>
        <taxon>Rhabditidae</taxon>
        <taxon>Mesorhabditinae</taxon>
        <taxon>Mesorhabditis</taxon>
    </lineage>
</organism>
<evidence type="ECO:0000256" key="4">
    <source>
        <dbReference type="ARBA" id="ARBA00022842"/>
    </source>
</evidence>